<reference evidence="1" key="1">
    <citation type="submission" date="2013-11" db="EMBL/GenBank/DDBJ databases">
        <title>The Genome Sequence of Phytophthora parasitica IAC_01/95.</title>
        <authorList>
            <consortium name="The Broad Institute Genomics Platform"/>
            <person name="Russ C."/>
            <person name="Tyler B."/>
            <person name="Panabieres F."/>
            <person name="Shan W."/>
            <person name="Tripathy S."/>
            <person name="Grunwald N."/>
            <person name="Machado M."/>
            <person name="Johnson C.S."/>
            <person name="Arredondo F."/>
            <person name="Hong C."/>
            <person name="Coffey M."/>
            <person name="Young S.K."/>
            <person name="Zeng Q."/>
            <person name="Gargeya S."/>
            <person name="Fitzgerald M."/>
            <person name="Abouelleil A."/>
            <person name="Alvarado L."/>
            <person name="Chapman S.B."/>
            <person name="Gainer-Dewar J."/>
            <person name="Goldberg J."/>
            <person name="Griggs A."/>
            <person name="Gujja S."/>
            <person name="Hansen M."/>
            <person name="Howarth C."/>
            <person name="Imamovic A."/>
            <person name="Ireland A."/>
            <person name="Larimer J."/>
            <person name="McCowan C."/>
            <person name="Murphy C."/>
            <person name="Pearson M."/>
            <person name="Poon T.W."/>
            <person name="Priest M."/>
            <person name="Roberts A."/>
            <person name="Saif S."/>
            <person name="Shea T."/>
            <person name="Sykes S."/>
            <person name="Wortman J."/>
            <person name="Nusbaum C."/>
            <person name="Birren B."/>
        </authorList>
    </citation>
    <scope>NUCLEOTIDE SEQUENCE [LARGE SCALE GENOMIC DNA]</scope>
    <source>
        <strain evidence="1">IAC_01/95</strain>
    </source>
</reference>
<dbReference type="Proteomes" id="UP000054532">
    <property type="component" value="Unassembled WGS sequence"/>
</dbReference>
<dbReference type="VEuPathDB" id="FungiDB:PPTG_24310"/>
<dbReference type="EMBL" id="KI695119">
    <property type="protein sequence ID" value="ETM37391.1"/>
    <property type="molecule type" value="Genomic_DNA"/>
</dbReference>
<accession>W2MM26</accession>
<sequence>MRTTKRAEVLRGSGNYFHWEYNMRMTLARKGLLAHIEVVKPENEITEARLVSDAKALGIIAQGVELQHQTKIRFATRALQAWITLREFYNRSTLHNRVTLTRRLHEFKMENGSTMSKH</sequence>
<evidence type="ECO:0000313" key="1">
    <source>
        <dbReference type="EMBL" id="ETM37391.1"/>
    </source>
</evidence>
<proteinExistence type="predicted"/>
<organism evidence="1">
    <name type="scientific">Phytophthora nicotianae</name>
    <name type="common">Potato buckeye rot agent</name>
    <name type="synonym">Phytophthora parasitica</name>
    <dbReference type="NCBI Taxonomy" id="4792"/>
    <lineage>
        <taxon>Eukaryota</taxon>
        <taxon>Sar</taxon>
        <taxon>Stramenopiles</taxon>
        <taxon>Oomycota</taxon>
        <taxon>Peronosporomycetes</taxon>
        <taxon>Peronosporales</taxon>
        <taxon>Peronosporaceae</taxon>
        <taxon>Phytophthora</taxon>
    </lineage>
</organism>
<gene>
    <name evidence="1" type="ORF">L914_16047</name>
</gene>
<protein>
    <recommendedName>
        <fullName evidence="2">Retrotransposon Copia-like N-terminal domain-containing protein</fullName>
    </recommendedName>
</protein>
<evidence type="ECO:0008006" key="2">
    <source>
        <dbReference type="Google" id="ProtNLM"/>
    </source>
</evidence>
<dbReference type="AlphaFoldDB" id="W2MM26"/>
<name>W2MM26_PHYNI</name>
<dbReference type="Pfam" id="PF14223">
    <property type="entry name" value="Retrotran_gag_2"/>
    <property type="match status" value="1"/>
</dbReference>